<evidence type="ECO:0000256" key="3">
    <source>
        <dbReference type="PROSITE-ProRule" id="PRU00708"/>
    </source>
</evidence>
<dbReference type="PROSITE" id="PS51375">
    <property type="entry name" value="PPR"/>
    <property type="match status" value="9"/>
</dbReference>
<dbReference type="Proteomes" id="UP001642260">
    <property type="component" value="Unassembled WGS sequence"/>
</dbReference>
<keyword evidence="2" id="KW-0677">Repeat</keyword>
<feature type="repeat" description="PPR" evidence="3">
    <location>
        <begin position="563"/>
        <end position="597"/>
    </location>
</feature>
<dbReference type="InterPro" id="IPR011990">
    <property type="entry name" value="TPR-like_helical_dom_sf"/>
</dbReference>
<comment type="similarity">
    <text evidence="1">Belongs to the PPR family. P subfamily.</text>
</comment>
<reference evidence="4 5" key="1">
    <citation type="submission" date="2022-03" db="EMBL/GenBank/DDBJ databases">
        <authorList>
            <person name="Macdonald S."/>
            <person name="Ahmed S."/>
            <person name="Newling K."/>
        </authorList>
    </citation>
    <scope>NUCLEOTIDE SEQUENCE [LARGE SCALE GENOMIC DNA]</scope>
</reference>
<feature type="repeat" description="PPR" evidence="3">
    <location>
        <begin position="388"/>
        <end position="418"/>
    </location>
</feature>
<dbReference type="Pfam" id="PF13041">
    <property type="entry name" value="PPR_2"/>
    <property type="match status" value="3"/>
</dbReference>
<dbReference type="Pfam" id="PF01535">
    <property type="entry name" value="PPR"/>
    <property type="match status" value="6"/>
</dbReference>
<dbReference type="Pfam" id="PF13812">
    <property type="entry name" value="PPR_3"/>
    <property type="match status" value="1"/>
</dbReference>
<protein>
    <recommendedName>
        <fullName evidence="6">Pentatricopeptide repeat-containing protein</fullName>
    </recommendedName>
</protein>
<dbReference type="AlphaFoldDB" id="A0ABC8LQV5"/>
<comment type="caution">
    <text evidence="4">The sequence shown here is derived from an EMBL/GenBank/DDBJ whole genome shotgun (WGS) entry which is preliminary data.</text>
</comment>
<proteinExistence type="inferred from homology"/>
<evidence type="ECO:0000256" key="1">
    <source>
        <dbReference type="ARBA" id="ARBA00007626"/>
    </source>
</evidence>
<accession>A0ABC8LQV5</accession>
<keyword evidence="5" id="KW-1185">Reference proteome</keyword>
<dbReference type="PANTHER" id="PTHR46128">
    <property type="entry name" value="MITOCHONDRIAL GROUP I INTRON SPLICING FACTOR CCM1"/>
    <property type="match status" value="1"/>
</dbReference>
<feature type="repeat" description="PPR" evidence="3">
    <location>
        <begin position="217"/>
        <end position="251"/>
    </location>
</feature>
<evidence type="ECO:0000256" key="2">
    <source>
        <dbReference type="ARBA" id="ARBA00022737"/>
    </source>
</evidence>
<dbReference type="PANTHER" id="PTHR46128:SF211">
    <property type="entry name" value="PENTACOTRIPEPTIDE-REPEAT REGION OF PRORP DOMAIN-CONTAINING PROTEIN"/>
    <property type="match status" value="1"/>
</dbReference>
<feature type="repeat" description="PPR" evidence="3">
    <location>
        <begin position="283"/>
        <end position="317"/>
    </location>
</feature>
<evidence type="ECO:0000313" key="4">
    <source>
        <dbReference type="EMBL" id="CAH8385800.1"/>
    </source>
</evidence>
<evidence type="ECO:0008006" key="6">
    <source>
        <dbReference type="Google" id="ProtNLM"/>
    </source>
</evidence>
<organism evidence="4 5">
    <name type="scientific">Eruca vesicaria subsp. sativa</name>
    <name type="common">Garden rocket</name>
    <name type="synonym">Eruca sativa</name>
    <dbReference type="NCBI Taxonomy" id="29727"/>
    <lineage>
        <taxon>Eukaryota</taxon>
        <taxon>Viridiplantae</taxon>
        <taxon>Streptophyta</taxon>
        <taxon>Embryophyta</taxon>
        <taxon>Tracheophyta</taxon>
        <taxon>Spermatophyta</taxon>
        <taxon>Magnoliopsida</taxon>
        <taxon>eudicotyledons</taxon>
        <taxon>Gunneridae</taxon>
        <taxon>Pentapetalae</taxon>
        <taxon>rosids</taxon>
        <taxon>malvids</taxon>
        <taxon>Brassicales</taxon>
        <taxon>Brassicaceae</taxon>
        <taxon>Brassiceae</taxon>
        <taxon>Eruca</taxon>
    </lineage>
</organism>
<feature type="repeat" description="PPR" evidence="3">
    <location>
        <begin position="493"/>
        <end position="527"/>
    </location>
</feature>
<feature type="repeat" description="PPR" evidence="3">
    <location>
        <begin position="318"/>
        <end position="352"/>
    </location>
</feature>
<feature type="repeat" description="PPR" evidence="3">
    <location>
        <begin position="181"/>
        <end position="216"/>
    </location>
</feature>
<dbReference type="NCBIfam" id="TIGR00756">
    <property type="entry name" value="PPR"/>
    <property type="match status" value="10"/>
</dbReference>
<dbReference type="InterPro" id="IPR002885">
    <property type="entry name" value="PPR_rpt"/>
</dbReference>
<feature type="repeat" description="PPR" evidence="3">
    <location>
        <begin position="353"/>
        <end position="387"/>
    </location>
</feature>
<feature type="repeat" description="PPR" evidence="3">
    <location>
        <begin position="528"/>
        <end position="562"/>
    </location>
</feature>
<evidence type="ECO:0000313" key="5">
    <source>
        <dbReference type="Proteomes" id="UP001642260"/>
    </source>
</evidence>
<name>A0ABC8LQV5_ERUVS</name>
<gene>
    <name evidence="4" type="ORF">ERUC_LOCUS38283</name>
</gene>
<dbReference type="EMBL" id="CAKOAT010676265">
    <property type="protein sequence ID" value="CAH8385800.1"/>
    <property type="molecule type" value="Genomic_DNA"/>
</dbReference>
<dbReference type="Gene3D" id="1.25.40.10">
    <property type="entry name" value="Tetratricopeptide repeat domain"/>
    <property type="match status" value="6"/>
</dbReference>
<dbReference type="InterPro" id="IPR050872">
    <property type="entry name" value="PPR_P_subfamily"/>
</dbReference>
<sequence>MLRISNLSTSSRYVPITKLWLQLRHLCSPSSSPSSSSLSVPSEDHIVRLILDQKSPSGALQTFQWASTFPGFIHSRSTYRALFHKLCSFRRFETVYQLLDEMPKSIGSPPDDTIFITIIRGLGRAKLIKRVINVLDLVSNFGMKPSVKVFNSILDVLVKEDIDIAREFFTRKMMASGIQGDEYTYGILMKGLCLTNRIGDGFKLLQIMKKTRGVAPNTVIYNTLLHALCKNGKVGRARSLMSEMKEPNDVTFNILISAYCNEQKLVQSMVLLERCFSLGFVPDVVTVTKVMEVLCSEGRVSEALEVLERVEGKGSKVDVVACNTLVKGYCALEKVRVAQRFFKEMERKGYLPNVETYNLLIGGLCEVGMLDSALDTFNDMKTDAVRRNYATFNTLVKGLSVGGKVNDGLKVLELMEESENVRGARVDPYNSIIYGFYKENRWEEALEFLLKMENLFPRVVDRSFKLISLCEKGSVDDVKMAYHQMIGEGGVPNVIVFHCLVHRYSQEGCMEDTLEIINDMVTRGYLPQSSTFNAVILGFCTQDRVMNGLKFVEDMAERGCVPDGESYNPLLGELCMKGEFQKAWLTFSRMVEKNIVPDSSIWSLLIYCLSQETAFHIDIDTLLQEIIKT</sequence>